<evidence type="ECO:0008006" key="3">
    <source>
        <dbReference type="Google" id="ProtNLM"/>
    </source>
</evidence>
<accession>A0A2J6QV29</accession>
<name>A0A2J6QV29_HYAVF</name>
<dbReference type="OrthoDB" id="2245989at2759"/>
<dbReference type="PANTHER" id="PTHR38116">
    <property type="entry name" value="CHROMOSOME 7, WHOLE GENOME SHOTGUN SEQUENCE"/>
    <property type="match status" value="1"/>
</dbReference>
<dbReference type="Pfam" id="PF11905">
    <property type="entry name" value="DUF3425"/>
    <property type="match status" value="1"/>
</dbReference>
<evidence type="ECO:0000313" key="2">
    <source>
        <dbReference type="Proteomes" id="UP000235786"/>
    </source>
</evidence>
<reference evidence="1 2" key="1">
    <citation type="submission" date="2016-04" db="EMBL/GenBank/DDBJ databases">
        <title>A degradative enzymes factory behind the ericoid mycorrhizal symbiosis.</title>
        <authorList>
            <consortium name="DOE Joint Genome Institute"/>
            <person name="Martino E."/>
            <person name="Morin E."/>
            <person name="Grelet G."/>
            <person name="Kuo A."/>
            <person name="Kohler A."/>
            <person name="Daghino S."/>
            <person name="Barry K."/>
            <person name="Choi C."/>
            <person name="Cichocki N."/>
            <person name="Clum A."/>
            <person name="Copeland A."/>
            <person name="Hainaut M."/>
            <person name="Haridas S."/>
            <person name="Labutti K."/>
            <person name="Lindquist E."/>
            <person name="Lipzen A."/>
            <person name="Khouja H.-R."/>
            <person name="Murat C."/>
            <person name="Ohm R."/>
            <person name="Olson A."/>
            <person name="Spatafora J."/>
            <person name="Veneault-Fourrey C."/>
            <person name="Henrissat B."/>
            <person name="Grigoriev I."/>
            <person name="Martin F."/>
            <person name="Perotto S."/>
        </authorList>
    </citation>
    <scope>NUCLEOTIDE SEQUENCE [LARGE SCALE GENOMIC DNA]</scope>
    <source>
        <strain evidence="1 2">F</strain>
    </source>
</reference>
<evidence type="ECO:0000313" key="1">
    <source>
        <dbReference type="EMBL" id="PMD30123.1"/>
    </source>
</evidence>
<protein>
    <recommendedName>
        <fullName evidence="3">BZIP domain-containing protein</fullName>
    </recommendedName>
</protein>
<dbReference type="Proteomes" id="UP000235786">
    <property type="component" value="Unassembled WGS sequence"/>
</dbReference>
<organism evidence="1 2">
    <name type="scientific">Hyaloscypha variabilis (strain UAMH 11265 / GT02V1 / F)</name>
    <name type="common">Meliniomyces variabilis</name>
    <dbReference type="NCBI Taxonomy" id="1149755"/>
    <lineage>
        <taxon>Eukaryota</taxon>
        <taxon>Fungi</taxon>
        <taxon>Dikarya</taxon>
        <taxon>Ascomycota</taxon>
        <taxon>Pezizomycotina</taxon>
        <taxon>Leotiomycetes</taxon>
        <taxon>Helotiales</taxon>
        <taxon>Hyaloscyphaceae</taxon>
        <taxon>Hyaloscypha</taxon>
        <taxon>Hyaloscypha variabilis</taxon>
    </lineage>
</organism>
<dbReference type="InterPro" id="IPR021833">
    <property type="entry name" value="DUF3425"/>
</dbReference>
<keyword evidence="2" id="KW-1185">Reference proteome</keyword>
<dbReference type="PANTHER" id="PTHR38116:SF1">
    <property type="entry name" value="BZIP DOMAIN-CONTAINING PROTEIN"/>
    <property type="match status" value="1"/>
</dbReference>
<sequence length="311" mass="35265">MAVPELTEAKGPEEDWTGLKDAKQRKKLQNRLNVRAHRKRKACLAAAATRPTEHSITDTIIAPSILFQIQRYGQPYSSTAGRTSGSFKPPCQSNVHIRNPGPLFQYMSSLARCEGAQQHHHHQPPQDSARLNRLTFPLSRDHLVPLVQFNIMRAAVTNMAILAINYDSDICSAFWGPLPQFSVPQVLPNTLAPTPLQLATPHPRWMDLLPHPRMRDNAILAQGCFDPAELEEDLYGEICNEEAQLSCEAKSEMRGLLVWMDPWRPEGWEVTEGFVRKWGFLLRGCDSIFCATNRWRESRGERPLVVKILKD</sequence>
<proteinExistence type="predicted"/>
<dbReference type="EMBL" id="KZ613969">
    <property type="protein sequence ID" value="PMD30123.1"/>
    <property type="molecule type" value="Genomic_DNA"/>
</dbReference>
<dbReference type="AlphaFoldDB" id="A0A2J6QV29"/>
<gene>
    <name evidence="1" type="ORF">L207DRAFT_520506</name>
</gene>
<dbReference type="STRING" id="1149755.A0A2J6QV29"/>